<evidence type="ECO:0000313" key="2">
    <source>
        <dbReference type="EMBL" id="ALV43223.1"/>
    </source>
</evidence>
<reference evidence="2 3" key="1">
    <citation type="submission" date="2015-12" db="EMBL/GenBank/DDBJ databases">
        <authorList>
            <person name="Shamseldin A."/>
            <person name="Moawad H."/>
            <person name="Abd El-Rahim W.M."/>
            <person name="Sadowsky M.J."/>
        </authorList>
    </citation>
    <scope>NUCLEOTIDE SEQUENCE [LARGE SCALE GENOMIC DNA]</scope>
    <source>
        <strain evidence="2 3">Ar51</strain>
    </source>
</reference>
<dbReference type="EMBL" id="CP013747">
    <property type="protein sequence ID" value="ALV43223.1"/>
    <property type="molecule type" value="Genomic_DNA"/>
</dbReference>
<keyword evidence="1" id="KW-0812">Transmembrane</keyword>
<evidence type="ECO:0000313" key="3">
    <source>
        <dbReference type="Proteomes" id="UP000065151"/>
    </source>
</evidence>
<dbReference type="Proteomes" id="UP000065151">
    <property type="component" value="Chromosome"/>
</dbReference>
<dbReference type="KEGG" id="psul:AU252_20370"/>
<organism evidence="2">
    <name type="scientific">Pseudarthrobacter sulfonivorans</name>
    <dbReference type="NCBI Taxonomy" id="121292"/>
    <lineage>
        <taxon>Bacteria</taxon>
        <taxon>Bacillati</taxon>
        <taxon>Actinomycetota</taxon>
        <taxon>Actinomycetes</taxon>
        <taxon>Micrococcales</taxon>
        <taxon>Micrococcaceae</taxon>
        <taxon>Pseudarthrobacter</taxon>
    </lineage>
</organism>
<dbReference type="AlphaFoldDB" id="A0A0U3FVZ9"/>
<name>A0A0U3FVZ9_9MICC</name>
<proteinExistence type="predicted"/>
<keyword evidence="1" id="KW-1133">Transmembrane helix</keyword>
<gene>
    <name evidence="2" type="ORF">AU252_20370</name>
</gene>
<feature type="transmembrane region" description="Helical" evidence="1">
    <location>
        <begin position="30"/>
        <end position="48"/>
    </location>
</feature>
<protein>
    <submittedName>
        <fullName evidence="2">Uncharacterized protein</fullName>
    </submittedName>
</protein>
<evidence type="ECO:0000256" key="1">
    <source>
        <dbReference type="SAM" id="Phobius"/>
    </source>
</evidence>
<keyword evidence="1" id="KW-0472">Membrane</keyword>
<sequence>MGALESFKKSLLGDKANQTIKSGTLVTTRGTGIIAVGLIGTFLLMDWLKASLGKGWKPIKN</sequence>
<accession>A0A0U3FVZ9</accession>